<evidence type="ECO:0000259" key="12">
    <source>
        <dbReference type="Pfam" id="PF07238"/>
    </source>
</evidence>
<evidence type="ECO:0000256" key="8">
    <source>
        <dbReference type="ARBA" id="ARBA00022989"/>
    </source>
</evidence>
<evidence type="ECO:0000313" key="15">
    <source>
        <dbReference type="Proteomes" id="UP000295351"/>
    </source>
</evidence>
<keyword evidence="9 11" id="KW-0472">Membrane</keyword>
<keyword evidence="11" id="KW-0973">c-di-GMP</keyword>
<keyword evidence="3 11" id="KW-0997">Cell inner membrane</keyword>
<evidence type="ECO:0000256" key="11">
    <source>
        <dbReference type="RuleBase" id="RU365020"/>
    </source>
</evidence>
<dbReference type="SUPFAM" id="SSF141371">
    <property type="entry name" value="PilZ domain-like"/>
    <property type="match status" value="1"/>
</dbReference>
<dbReference type="CDD" id="cd06421">
    <property type="entry name" value="CESA_CelA_like"/>
    <property type="match status" value="1"/>
</dbReference>
<dbReference type="PANTHER" id="PTHR43867">
    <property type="entry name" value="CELLULOSE SYNTHASE CATALYTIC SUBUNIT A [UDP-FORMING]"/>
    <property type="match status" value="1"/>
</dbReference>
<feature type="domain" description="PilZ" evidence="12">
    <location>
        <begin position="579"/>
        <end position="678"/>
    </location>
</feature>
<evidence type="ECO:0000313" key="14">
    <source>
        <dbReference type="EMBL" id="TCN38154.1"/>
    </source>
</evidence>
<dbReference type="InterPro" id="IPR001173">
    <property type="entry name" value="Glyco_trans_2-like"/>
</dbReference>
<keyword evidence="5 11" id="KW-0808">Transferase</keyword>
<dbReference type="SUPFAM" id="SSF53448">
    <property type="entry name" value="Nucleotide-diphospho-sugar transferases"/>
    <property type="match status" value="1"/>
</dbReference>
<evidence type="ECO:0000256" key="3">
    <source>
        <dbReference type="ARBA" id="ARBA00022519"/>
    </source>
</evidence>
<dbReference type="Proteomes" id="UP000295351">
    <property type="component" value="Unassembled WGS sequence"/>
</dbReference>
<feature type="transmembrane region" description="Helical" evidence="11">
    <location>
        <begin position="424"/>
        <end position="441"/>
    </location>
</feature>
<dbReference type="Pfam" id="PF07238">
    <property type="entry name" value="PilZ"/>
    <property type="match status" value="1"/>
</dbReference>
<dbReference type="InterPro" id="IPR009875">
    <property type="entry name" value="PilZ_domain"/>
</dbReference>
<protein>
    <recommendedName>
        <fullName evidence="11">Cellulose synthase catalytic subunit [UDP-forming]</fullName>
        <ecNumber evidence="11">2.4.1.12</ecNumber>
    </recommendedName>
</protein>
<proteinExistence type="predicted"/>
<evidence type="ECO:0000256" key="5">
    <source>
        <dbReference type="ARBA" id="ARBA00022679"/>
    </source>
</evidence>
<dbReference type="NCBIfam" id="TIGR03030">
    <property type="entry name" value="CelA"/>
    <property type="match status" value="1"/>
</dbReference>
<dbReference type="InterPro" id="IPR029044">
    <property type="entry name" value="Nucleotide-diphossugar_trans"/>
</dbReference>
<dbReference type="GO" id="GO:0016760">
    <property type="term" value="F:cellulose synthase (UDP-forming) activity"/>
    <property type="evidence" value="ECO:0007669"/>
    <property type="project" value="UniProtKB-EC"/>
</dbReference>
<dbReference type="UniPathway" id="UPA00694"/>
<dbReference type="InterPro" id="IPR050321">
    <property type="entry name" value="Glycosyltr_2/OpgH_subfam"/>
</dbReference>
<accession>A0A4R2CG87</accession>
<dbReference type="AlphaFoldDB" id="A0A4R2CG87"/>
<evidence type="ECO:0000256" key="6">
    <source>
        <dbReference type="ARBA" id="ARBA00022692"/>
    </source>
</evidence>
<keyword evidence="15" id="KW-1185">Reference proteome</keyword>
<dbReference type="GO" id="GO:0005886">
    <property type="term" value="C:plasma membrane"/>
    <property type="evidence" value="ECO:0007669"/>
    <property type="project" value="UniProtKB-SubCell"/>
</dbReference>
<keyword evidence="4 11" id="KW-0328">Glycosyltransferase</keyword>
<dbReference type="PANTHER" id="PTHR43867:SF2">
    <property type="entry name" value="CELLULOSE SYNTHASE CATALYTIC SUBUNIT A [UDP-FORMING]"/>
    <property type="match status" value="1"/>
</dbReference>
<name>A0A4R2CG87_SHIGR</name>
<keyword evidence="6 11" id="KW-0812">Transmembrane</keyword>
<comment type="function">
    <text evidence="11">Catalytic subunit of cellulose synthase. It polymerizes uridine 5'-diphosphate glucose to cellulose.</text>
</comment>
<dbReference type="InterPro" id="IPR003919">
    <property type="entry name" value="Cell_synth_A"/>
</dbReference>
<evidence type="ECO:0000256" key="2">
    <source>
        <dbReference type="ARBA" id="ARBA00022475"/>
    </source>
</evidence>
<comment type="caution">
    <text evidence="14">The sequence shown here is derived from an EMBL/GenBank/DDBJ whole genome shotgun (WGS) entry which is preliminary data.</text>
</comment>
<feature type="transmembrane region" description="Helical" evidence="11">
    <location>
        <begin position="552"/>
        <end position="574"/>
    </location>
</feature>
<feature type="transmembrane region" description="Helical" evidence="11">
    <location>
        <begin position="43"/>
        <end position="58"/>
    </location>
</feature>
<comment type="pathway">
    <text evidence="11">Glycan metabolism; bacterial cellulose biosynthesis.</text>
</comment>
<feature type="domain" description="Glycosyltransferase 2-like" evidence="13">
    <location>
        <begin position="242"/>
        <end position="437"/>
    </location>
</feature>
<evidence type="ECO:0000256" key="7">
    <source>
        <dbReference type="ARBA" id="ARBA00022916"/>
    </source>
</evidence>
<dbReference type="GO" id="GO:0030244">
    <property type="term" value="P:cellulose biosynthetic process"/>
    <property type="evidence" value="ECO:0007669"/>
    <property type="project" value="UniProtKB-KW"/>
</dbReference>
<dbReference type="GO" id="GO:0035438">
    <property type="term" value="F:cyclic-di-GMP binding"/>
    <property type="evidence" value="ECO:0007669"/>
    <property type="project" value="InterPro"/>
</dbReference>
<dbReference type="Gene3D" id="3.90.550.10">
    <property type="entry name" value="Spore Coat Polysaccharide Biosynthesis Protein SpsA, Chain A"/>
    <property type="match status" value="1"/>
</dbReference>
<evidence type="ECO:0000256" key="10">
    <source>
        <dbReference type="ARBA" id="ARBA00048682"/>
    </source>
</evidence>
<feature type="transmembrane region" description="Helical" evidence="11">
    <location>
        <begin position="524"/>
        <end position="540"/>
    </location>
</feature>
<dbReference type="EC" id="2.4.1.12" evidence="11"/>
<dbReference type="EMBL" id="SLVX01000020">
    <property type="protein sequence ID" value="TCN38154.1"/>
    <property type="molecule type" value="Genomic_DNA"/>
</dbReference>
<keyword evidence="2 11" id="KW-1003">Cell membrane</keyword>
<comment type="catalytic activity">
    <reaction evidence="10 11">
        <text>[(1-&gt;4)-beta-D-glucosyl](n) + UDP-alpha-D-glucose = [(1-&gt;4)-beta-D-glucosyl](n+1) + UDP + H(+)</text>
        <dbReference type="Rhea" id="RHEA:19929"/>
        <dbReference type="Rhea" id="RHEA-COMP:10033"/>
        <dbReference type="Rhea" id="RHEA-COMP:10034"/>
        <dbReference type="ChEBI" id="CHEBI:15378"/>
        <dbReference type="ChEBI" id="CHEBI:18246"/>
        <dbReference type="ChEBI" id="CHEBI:58223"/>
        <dbReference type="ChEBI" id="CHEBI:58885"/>
        <dbReference type="EC" id="2.4.1.12"/>
    </reaction>
</comment>
<evidence type="ECO:0000259" key="13">
    <source>
        <dbReference type="Pfam" id="PF13632"/>
    </source>
</evidence>
<dbReference type="GO" id="GO:0006011">
    <property type="term" value="P:UDP-alpha-D-glucose metabolic process"/>
    <property type="evidence" value="ECO:0007669"/>
    <property type="project" value="InterPro"/>
</dbReference>
<evidence type="ECO:0000256" key="9">
    <source>
        <dbReference type="ARBA" id="ARBA00023136"/>
    </source>
</evidence>
<evidence type="ECO:0000256" key="1">
    <source>
        <dbReference type="ARBA" id="ARBA00004429"/>
    </source>
</evidence>
<dbReference type="Pfam" id="PF13632">
    <property type="entry name" value="Glyco_trans_2_3"/>
    <property type="match status" value="1"/>
</dbReference>
<keyword evidence="8 11" id="KW-1133">Transmembrane helix</keyword>
<reference evidence="14 15" key="1">
    <citation type="submission" date="2019-03" db="EMBL/GenBank/DDBJ databases">
        <title>Genomic Encyclopedia of Type Strains, Phase IV (KMG-IV): sequencing the most valuable type-strain genomes for metagenomic binning, comparative biology and taxonomic classification.</title>
        <authorList>
            <person name="Goeker M."/>
        </authorList>
    </citation>
    <scope>NUCLEOTIDE SEQUENCE [LARGE SCALE GENOMIC DNA]</scope>
    <source>
        <strain evidence="14 15">DSM 18401</strain>
    </source>
</reference>
<gene>
    <name evidence="14" type="ORF">EV665_12044</name>
</gene>
<dbReference type="PRINTS" id="PR01439">
    <property type="entry name" value="CELLSNTHASEA"/>
</dbReference>
<sequence>MTRCRDANGVLQMHMTCVKWLAVPAGMFGLFLLWLPISLQAQLILSFAVLGVMFLAMTRPKNTTFRLVTFIFAGILAMRYAFWRTTETLPSIHEPLNFIPGLILYLAEMYCLAMLAISFFMLADPVKRESPEAGDAASLPTVDVFIPSYNEEPELLAGTLAAAKSLLYPKDKLNVYLLDDGGTEAKRNHKDPRISIAAIRRHEQLKALCASLGVHYHARKQNDHAKAGNLNEGLKVSNGELVVVFDADHAPVREFLRETVGYFRQDKKLFLVQTPHYFLNPDPLEKNLQTFARMPSENEMFYSILQRGLDKWNASFFCGSAAVLRRSALAAANGFSGQSITEDCETALALHSKGWHSLYVDKPLIAGLQPETFVSFIGQRARWCQGMLQILILNRPFLARGLTLAQRICYAGINLFWLFPLSRLAFVFSPLLYIFFSLEIYQANILEFTSYAVTYLIGSFAMQSYLYGRVRWPWVSELYEYVQSVLLFGSIVSVIRNPRKPTFNVTAKGQTLDRSMLSPLARPYFIIFFLLLAAALYSGYRFLTEPVATELLMIVAGWNLINLGLAGAALGAVAERRELRRNQRLPVKRHALMKADGKLCNIIIQDASFGGVSVEFVDKAPEIDLENPLEATIELRRAGQVITFDVVCRSSRAAGEGAVHGFAYKERTPETFLAIAELMYSDQAVLQERIARRQVRRSFFWGTSRFALWSIRETLRALQYSAGLIRESAVQSFADAPIVVKENNAKIPGRAADLPPVLTGTQAYG</sequence>
<keyword evidence="7 11" id="KW-0135">Cellulose biosynthesis</keyword>
<feature type="transmembrane region" description="Helical" evidence="11">
    <location>
        <begin position="65"/>
        <end position="82"/>
    </location>
</feature>
<comment type="cofactor">
    <cofactor evidence="11">
        <name>Mg(2+)</name>
        <dbReference type="ChEBI" id="CHEBI:18420"/>
    </cofactor>
</comment>
<organism evidence="14 15">
    <name type="scientific">Shinella granuli</name>
    <dbReference type="NCBI Taxonomy" id="323621"/>
    <lineage>
        <taxon>Bacteria</taxon>
        <taxon>Pseudomonadati</taxon>
        <taxon>Pseudomonadota</taxon>
        <taxon>Alphaproteobacteria</taxon>
        <taxon>Hyphomicrobiales</taxon>
        <taxon>Rhizobiaceae</taxon>
        <taxon>Shinella</taxon>
    </lineage>
</organism>
<evidence type="ECO:0000256" key="4">
    <source>
        <dbReference type="ARBA" id="ARBA00022676"/>
    </source>
</evidence>
<feature type="transmembrane region" description="Helical" evidence="11">
    <location>
        <begin position="448"/>
        <end position="466"/>
    </location>
</feature>
<feature type="transmembrane region" description="Helical" evidence="11">
    <location>
        <begin position="102"/>
        <end position="123"/>
    </location>
</feature>
<dbReference type="Gene3D" id="2.40.10.220">
    <property type="entry name" value="predicted glycosyltransferase like domains"/>
    <property type="match status" value="1"/>
</dbReference>
<comment type="subcellular location">
    <subcellularLocation>
        <location evidence="1">Cell inner membrane</location>
        <topology evidence="1">Multi-pass membrane protein</topology>
    </subcellularLocation>
</comment>
<feature type="transmembrane region" description="Helical" evidence="11">
    <location>
        <begin position="20"/>
        <end position="37"/>
    </location>
</feature>